<dbReference type="GO" id="GO:0070628">
    <property type="term" value="F:proteasome binding"/>
    <property type="evidence" value="ECO:0007669"/>
    <property type="project" value="TreeGrafter"/>
</dbReference>
<dbReference type="STRING" id="6573.A0A210Q9H8"/>
<dbReference type="CDD" id="cd02657">
    <property type="entry name" value="Peptidase_C19A"/>
    <property type="match status" value="1"/>
</dbReference>
<dbReference type="EMBL" id="NEDP02004514">
    <property type="protein sequence ID" value="OWF45381.1"/>
    <property type="molecule type" value="Genomic_DNA"/>
</dbReference>
<dbReference type="PROSITE" id="PS50235">
    <property type="entry name" value="USP_3"/>
    <property type="match status" value="1"/>
</dbReference>
<keyword evidence="5 7" id="KW-0378">Hydrolase</keyword>
<dbReference type="InterPro" id="IPR000626">
    <property type="entry name" value="Ubiquitin-like_dom"/>
</dbReference>
<evidence type="ECO:0000256" key="2">
    <source>
        <dbReference type="ARBA" id="ARBA00008739"/>
    </source>
</evidence>
<keyword evidence="4 7" id="KW-0833">Ubl conjugation pathway</keyword>
<dbReference type="InterPro" id="IPR019954">
    <property type="entry name" value="Ubiquitin_CS"/>
</dbReference>
<dbReference type="InterPro" id="IPR018200">
    <property type="entry name" value="USP_CS"/>
</dbReference>
<evidence type="ECO:0000256" key="6">
    <source>
        <dbReference type="ARBA" id="ARBA00022807"/>
    </source>
</evidence>
<name>A0A210Q9H8_MIZYE</name>
<dbReference type="PROSITE" id="PS00972">
    <property type="entry name" value="USP_1"/>
    <property type="match status" value="1"/>
</dbReference>
<dbReference type="InterPro" id="IPR001394">
    <property type="entry name" value="Peptidase_C19_UCH"/>
</dbReference>
<sequence length="498" mass="55987">MPTYKVNVKWGKEKFSDVECNTDEPPIVLKAQLFALSGVQPERQKVMMKGAVLKDDDWGKVKLKAGAMLLMMGTAEELPQEPVEKTVFMEDMSEEQLASALEIPSGLTNLGNTCYMNATIQCLRSIPELTDALKKYKGDITLSGAAPPAESITAAMRDLCVSVEKAGTAIPPIIFLQVLHTAYPQFAEKSEHGGYAQQDANECWTEIVRCLQQKVKVPAVQGAEAGASSSASFIDKYMGIDSEVTLQCQEAEDEPSTKSIEKLYQLSCFIEKEVKYMHSGLRNRLEEAITKHSPTLGRDSLYKKSSKISRLPGYLAIQFVRFYYKEKDNINAKILKDVKFPISLDMYELCTPELQERLSTTRDKFKEMEDRDAERLQKEKEAGLVKQKNEADIKHTDKETEPYEFENDPGSNNSGYYELNAVLTHKGRSSSSGHYVAWVKRKGDQWFMYDDDHVTPVTSEDVLKLSGGGDWHSAYVLLYGPRILVKEDDKAKETPMES</sequence>
<dbReference type="PANTHER" id="PTHR43982:SF1">
    <property type="entry name" value="UBIQUITIN CARBOXYL-TERMINAL HYDROLASE 14"/>
    <property type="match status" value="1"/>
</dbReference>
<dbReference type="OrthoDB" id="333239at2759"/>
<feature type="domain" description="Ubiquitin-like" evidence="8">
    <location>
        <begin position="4"/>
        <end position="56"/>
    </location>
</feature>
<dbReference type="GO" id="GO:0004843">
    <property type="term" value="F:cysteine-type deubiquitinase activity"/>
    <property type="evidence" value="ECO:0007669"/>
    <property type="project" value="UniProtKB-UniRule"/>
</dbReference>
<dbReference type="GO" id="GO:0061136">
    <property type="term" value="P:regulation of proteasomal protein catabolic process"/>
    <property type="evidence" value="ECO:0007669"/>
    <property type="project" value="TreeGrafter"/>
</dbReference>
<dbReference type="FunFam" id="3.90.70.10:FF:000032">
    <property type="entry name" value="Ubiquitin carboxyl-terminal hydrolase 14"/>
    <property type="match status" value="1"/>
</dbReference>
<dbReference type="PANTHER" id="PTHR43982">
    <property type="entry name" value="UBIQUITIN CARBOXYL-TERMINAL HYDROLASE"/>
    <property type="match status" value="1"/>
</dbReference>
<dbReference type="PROSITE" id="PS00973">
    <property type="entry name" value="USP_2"/>
    <property type="match status" value="1"/>
</dbReference>
<accession>A0A210Q9H8</accession>
<dbReference type="SMART" id="SM00213">
    <property type="entry name" value="UBQ"/>
    <property type="match status" value="1"/>
</dbReference>
<comment type="catalytic activity">
    <reaction evidence="1 7">
        <text>Thiol-dependent hydrolysis of ester, thioester, amide, peptide and isopeptide bonds formed by the C-terminal Gly of ubiquitin (a 76-residue protein attached to proteins as an intracellular targeting signal).</text>
        <dbReference type="EC" id="3.4.19.12"/>
    </reaction>
</comment>
<comment type="similarity">
    <text evidence="2">Belongs to the peptidase C19 family. USP14/UBP6 subfamily.</text>
</comment>
<dbReference type="SUPFAM" id="SSF54001">
    <property type="entry name" value="Cysteine proteinases"/>
    <property type="match status" value="1"/>
</dbReference>
<comment type="caution">
    <text evidence="10">The sequence shown here is derived from an EMBL/GenBank/DDBJ whole genome shotgun (WGS) entry which is preliminary data.</text>
</comment>
<keyword evidence="11" id="KW-1185">Reference proteome</keyword>
<reference evidence="10 11" key="1">
    <citation type="journal article" date="2017" name="Nat. Ecol. Evol.">
        <title>Scallop genome provides insights into evolution of bilaterian karyotype and development.</title>
        <authorList>
            <person name="Wang S."/>
            <person name="Zhang J."/>
            <person name="Jiao W."/>
            <person name="Li J."/>
            <person name="Xun X."/>
            <person name="Sun Y."/>
            <person name="Guo X."/>
            <person name="Huan P."/>
            <person name="Dong B."/>
            <person name="Zhang L."/>
            <person name="Hu X."/>
            <person name="Sun X."/>
            <person name="Wang J."/>
            <person name="Zhao C."/>
            <person name="Wang Y."/>
            <person name="Wang D."/>
            <person name="Huang X."/>
            <person name="Wang R."/>
            <person name="Lv J."/>
            <person name="Li Y."/>
            <person name="Zhang Z."/>
            <person name="Liu B."/>
            <person name="Lu W."/>
            <person name="Hui Y."/>
            <person name="Liang J."/>
            <person name="Zhou Z."/>
            <person name="Hou R."/>
            <person name="Li X."/>
            <person name="Liu Y."/>
            <person name="Li H."/>
            <person name="Ning X."/>
            <person name="Lin Y."/>
            <person name="Zhao L."/>
            <person name="Xing Q."/>
            <person name="Dou J."/>
            <person name="Li Y."/>
            <person name="Mao J."/>
            <person name="Guo H."/>
            <person name="Dou H."/>
            <person name="Li T."/>
            <person name="Mu C."/>
            <person name="Jiang W."/>
            <person name="Fu Q."/>
            <person name="Fu X."/>
            <person name="Miao Y."/>
            <person name="Liu J."/>
            <person name="Yu Q."/>
            <person name="Li R."/>
            <person name="Liao H."/>
            <person name="Li X."/>
            <person name="Kong Y."/>
            <person name="Jiang Z."/>
            <person name="Chourrout D."/>
            <person name="Li R."/>
            <person name="Bao Z."/>
        </authorList>
    </citation>
    <scope>NUCLEOTIDE SEQUENCE [LARGE SCALE GENOMIC DNA]</scope>
    <source>
        <strain evidence="10 11">PY_sf001</strain>
    </source>
</reference>
<evidence type="ECO:0000256" key="1">
    <source>
        <dbReference type="ARBA" id="ARBA00000707"/>
    </source>
</evidence>
<dbReference type="Gene3D" id="3.90.70.10">
    <property type="entry name" value="Cysteine proteinases"/>
    <property type="match status" value="1"/>
</dbReference>
<dbReference type="PROSITE" id="PS00299">
    <property type="entry name" value="UBIQUITIN_1"/>
    <property type="match status" value="1"/>
</dbReference>
<dbReference type="GO" id="GO:0016579">
    <property type="term" value="P:protein deubiquitination"/>
    <property type="evidence" value="ECO:0007669"/>
    <property type="project" value="InterPro"/>
</dbReference>
<dbReference type="FunFam" id="3.10.20.90:FF:000119">
    <property type="entry name" value="Ubiquitin carboxyl-terminal hydrolase 14"/>
    <property type="match status" value="1"/>
</dbReference>
<evidence type="ECO:0000256" key="4">
    <source>
        <dbReference type="ARBA" id="ARBA00022786"/>
    </source>
</evidence>
<dbReference type="Pfam" id="PF00443">
    <property type="entry name" value="UCH"/>
    <property type="match status" value="1"/>
</dbReference>
<evidence type="ECO:0000256" key="7">
    <source>
        <dbReference type="RuleBase" id="RU366025"/>
    </source>
</evidence>
<dbReference type="GO" id="GO:0043161">
    <property type="term" value="P:proteasome-mediated ubiquitin-dependent protein catabolic process"/>
    <property type="evidence" value="ECO:0007669"/>
    <property type="project" value="InterPro"/>
</dbReference>
<evidence type="ECO:0000256" key="3">
    <source>
        <dbReference type="ARBA" id="ARBA00022670"/>
    </source>
</evidence>
<feature type="domain" description="USP" evidence="9">
    <location>
        <begin position="105"/>
        <end position="482"/>
    </location>
</feature>
<evidence type="ECO:0000259" key="9">
    <source>
        <dbReference type="PROSITE" id="PS50235"/>
    </source>
</evidence>
<dbReference type="PROSITE" id="PS50053">
    <property type="entry name" value="UBIQUITIN_2"/>
    <property type="match status" value="1"/>
</dbReference>
<keyword evidence="6 7" id="KW-0788">Thiol protease</keyword>
<dbReference type="AlphaFoldDB" id="A0A210Q9H8"/>
<dbReference type="SUPFAM" id="SSF54236">
    <property type="entry name" value="Ubiquitin-like"/>
    <property type="match status" value="1"/>
</dbReference>
<organism evidence="10 11">
    <name type="scientific">Mizuhopecten yessoensis</name>
    <name type="common">Japanese scallop</name>
    <name type="synonym">Patinopecten yessoensis</name>
    <dbReference type="NCBI Taxonomy" id="6573"/>
    <lineage>
        <taxon>Eukaryota</taxon>
        <taxon>Metazoa</taxon>
        <taxon>Spiralia</taxon>
        <taxon>Lophotrochozoa</taxon>
        <taxon>Mollusca</taxon>
        <taxon>Bivalvia</taxon>
        <taxon>Autobranchia</taxon>
        <taxon>Pteriomorphia</taxon>
        <taxon>Pectinida</taxon>
        <taxon>Pectinoidea</taxon>
        <taxon>Pectinidae</taxon>
        <taxon>Mizuhopecten</taxon>
    </lineage>
</organism>
<dbReference type="InterPro" id="IPR038765">
    <property type="entry name" value="Papain-like_cys_pep_sf"/>
</dbReference>
<keyword evidence="3 7" id="KW-0645">Protease</keyword>
<dbReference type="EC" id="3.4.19.12" evidence="7"/>
<dbReference type="Gene3D" id="3.10.20.90">
    <property type="entry name" value="Phosphatidylinositol 3-kinase Catalytic Subunit, Chain A, domain 1"/>
    <property type="match status" value="1"/>
</dbReference>
<proteinExistence type="inferred from homology"/>
<dbReference type="InterPro" id="IPR044635">
    <property type="entry name" value="UBP14-like"/>
</dbReference>
<gene>
    <name evidence="10" type="ORF">KP79_PYT08062</name>
</gene>
<dbReference type="CDD" id="cd16104">
    <property type="entry name" value="Ubl_USP14_like"/>
    <property type="match status" value="1"/>
</dbReference>
<evidence type="ECO:0000313" key="10">
    <source>
        <dbReference type="EMBL" id="OWF45381.1"/>
    </source>
</evidence>
<dbReference type="Proteomes" id="UP000242188">
    <property type="component" value="Unassembled WGS sequence"/>
</dbReference>
<dbReference type="InterPro" id="IPR029071">
    <property type="entry name" value="Ubiquitin-like_domsf"/>
</dbReference>
<evidence type="ECO:0000259" key="8">
    <source>
        <dbReference type="PROSITE" id="PS50053"/>
    </source>
</evidence>
<dbReference type="InterPro" id="IPR028889">
    <property type="entry name" value="USP"/>
</dbReference>
<evidence type="ECO:0000256" key="5">
    <source>
        <dbReference type="ARBA" id="ARBA00022801"/>
    </source>
</evidence>
<evidence type="ECO:0000313" key="11">
    <source>
        <dbReference type="Proteomes" id="UP000242188"/>
    </source>
</evidence>
<protein>
    <recommendedName>
        <fullName evidence="7">Ubiquitin carboxyl-terminal hydrolase</fullName>
        <ecNumber evidence="7">3.4.19.12</ecNumber>
    </recommendedName>
</protein>